<keyword evidence="2" id="KW-0964">Secreted</keyword>
<evidence type="ECO:0000256" key="4">
    <source>
        <dbReference type="SAM" id="MobiDB-lite"/>
    </source>
</evidence>
<accession>A0AAN9TNW4</accession>
<comment type="subcellular location">
    <subcellularLocation>
        <location evidence="1">Secreted</location>
    </subcellularLocation>
</comment>
<dbReference type="Gene3D" id="2.10.70.10">
    <property type="entry name" value="Complement Module, domain 1"/>
    <property type="match status" value="1"/>
</dbReference>
<dbReference type="InterPro" id="IPR001007">
    <property type="entry name" value="VWF_dom"/>
</dbReference>
<evidence type="ECO:0000259" key="5">
    <source>
        <dbReference type="PROSITE" id="PS50184"/>
    </source>
</evidence>
<sequence length="1354" mass="145399">MVKVASPAKRRAIIVNQTDFPANSSQINSVCWTEDVAYNTGDIVPGSGLCEQCVCNAPNIVCSAINCEIKSSCKIIQKENQCCPEFLCDCEYNDRIYHNGEKVDTTDTPCRVCYCKGGDVMCSTVGCYERDDCEGVMVPGTCCPKYDHCPPLDENNKNVKVTQIRTDTITARAGSRGLQPWPLSSDSANVTVHPSLVPHDATTSRPELTIIMQRINPNPPPSNESNTTFEASSSASTFQDAAQEALNTIRGATQPATSPADGSQDLLESTRAEPDLPVNASQCAHIIPDAHTLVSAVFANTEFTEKGPDPTAPSTPSTGDSDKPLVDMEKSTMAILQQLLDVKTTIEPLTAETNEALAAETTLSAATIEQIAAKIAESIATTIEPAAIFTQPHDSASHLSLMNFLGSDLTVRASVLQSENASRHATVDDEDLEIANVTVEEKESKSAVTSDEATTNVATEKAVVELLEKGDDTGLANIKGQESSNSTVEAIITATANVSVVDDPANDTSTVALNTTQTSSNASADATEIAQVLSIEKNSSPATVWEDLGTVLAHVTVSYKEENKIDSDLNLSLFTEDSTTETTIGRSNFSEASSSSPTTTDDVNKVAITTDSVLTEIINPNGSENSSHIKESVLVAHTNLQVNLSSSEKGGQIEDLVVSTDINVPSESTSVTLPASTSAATTSDASVTITPTSDEHTELNVLVFNFSLADSAETTSSASGIIEIMTTRPSQAQNDIRSNTIEFTTIETADTSSEESSKEVNSTSSLSALFTVLSSSSTESAMPTGLENGDAVVTMTYTTDNGHNLTGEVEKVEHIGGVMAANQSAANEQLPLETTTVVSAIKDEGDAMTNASTEQPTATSPSSPVKIDFPATEVTRISEFPVNDTSTISSSYVESVTFTNKIRLDVADQLPQSFFVESFLSPLNYSALPVETYPSNNDFPFEIFFNTNYSDSTSSSPPFNFSVPAVNFSDLNASSVNVSGDPLADNSDGSNYTKIFAQKIVVHPVKVLNSVNSVYLSPGFGFQEGTTVHSLAANSTESFTNATATATEESNSTECNSTESTTMPYEGTTVPFEDAKPSADNPWRNVSLSNYKILLDSLTDAKVRPFTKVPKVTGAPLTWLKNPMSFLGSSATNHTGALNSSTPDHGASIHLNASKIDTSSNTTTTSNQHLKNESRSESPQAKVYDPLMPYPEEYPEEYQTIQNGPAIIITRTTYTRIPDVTYTTVTMATLPTYQQVQKAEDGFAQTLFERKFRERSFPKEADSASSTTTESTNKYFNIDVKKIEDELPTKRNSSKAKSSDRRMPDPPLDNRNYIKSRISVKGVSVEKKDSKTPALDEKDLKIVQNFMNKHLRLR</sequence>
<feature type="compositionally biased region" description="Low complexity" evidence="4">
    <location>
        <begin position="223"/>
        <end position="238"/>
    </location>
</feature>
<feature type="compositionally biased region" description="Low complexity" evidence="4">
    <location>
        <begin position="1043"/>
        <end position="1062"/>
    </location>
</feature>
<feature type="region of interest" description="Disordered" evidence="4">
    <location>
        <begin position="1043"/>
        <end position="1065"/>
    </location>
</feature>
<evidence type="ECO:0000256" key="2">
    <source>
        <dbReference type="ARBA" id="ARBA00022525"/>
    </source>
</evidence>
<feature type="domain" description="VWFC" evidence="5">
    <location>
        <begin position="90"/>
        <end position="150"/>
    </location>
</feature>
<protein>
    <recommendedName>
        <fullName evidence="5">VWFC domain-containing protein</fullName>
    </recommendedName>
</protein>
<dbReference type="InterPro" id="IPR052424">
    <property type="entry name" value="Kielin_Chordin-BMP_Reg"/>
</dbReference>
<feature type="region of interest" description="Disordered" evidence="4">
    <location>
        <begin position="304"/>
        <end position="325"/>
    </location>
</feature>
<evidence type="ECO:0000256" key="1">
    <source>
        <dbReference type="ARBA" id="ARBA00004613"/>
    </source>
</evidence>
<evidence type="ECO:0000313" key="7">
    <source>
        <dbReference type="Proteomes" id="UP001367676"/>
    </source>
</evidence>
<feature type="region of interest" description="Disordered" evidence="4">
    <location>
        <begin position="1286"/>
        <end position="1313"/>
    </location>
</feature>
<evidence type="ECO:0000256" key="3">
    <source>
        <dbReference type="ARBA" id="ARBA00022729"/>
    </source>
</evidence>
<dbReference type="SMART" id="SM00214">
    <property type="entry name" value="VWC"/>
    <property type="match status" value="2"/>
</dbReference>
<dbReference type="Proteomes" id="UP001367676">
    <property type="component" value="Unassembled WGS sequence"/>
</dbReference>
<dbReference type="GO" id="GO:0005576">
    <property type="term" value="C:extracellular region"/>
    <property type="evidence" value="ECO:0007669"/>
    <property type="project" value="UniProtKB-SubCell"/>
</dbReference>
<feature type="region of interest" description="Disordered" evidence="4">
    <location>
        <begin position="215"/>
        <end position="240"/>
    </location>
</feature>
<name>A0AAN9TNW4_9HEMI</name>
<evidence type="ECO:0000313" key="6">
    <source>
        <dbReference type="EMBL" id="KAK7597872.1"/>
    </source>
</evidence>
<feature type="region of interest" description="Disordered" evidence="4">
    <location>
        <begin position="1153"/>
        <end position="1183"/>
    </location>
</feature>
<dbReference type="PROSITE" id="PS50184">
    <property type="entry name" value="VWFC_2"/>
    <property type="match status" value="1"/>
</dbReference>
<proteinExistence type="predicted"/>
<keyword evidence="3" id="KW-0732">Signal</keyword>
<keyword evidence="7" id="KW-1185">Reference proteome</keyword>
<organism evidence="6 7">
    <name type="scientific">Parthenolecanium corni</name>
    <dbReference type="NCBI Taxonomy" id="536013"/>
    <lineage>
        <taxon>Eukaryota</taxon>
        <taxon>Metazoa</taxon>
        <taxon>Ecdysozoa</taxon>
        <taxon>Arthropoda</taxon>
        <taxon>Hexapoda</taxon>
        <taxon>Insecta</taxon>
        <taxon>Pterygota</taxon>
        <taxon>Neoptera</taxon>
        <taxon>Paraneoptera</taxon>
        <taxon>Hemiptera</taxon>
        <taxon>Sternorrhyncha</taxon>
        <taxon>Coccoidea</taxon>
        <taxon>Coccidae</taxon>
        <taxon>Parthenolecanium</taxon>
    </lineage>
</organism>
<dbReference type="SUPFAM" id="SSF57603">
    <property type="entry name" value="FnI-like domain"/>
    <property type="match status" value="2"/>
</dbReference>
<comment type="caution">
    <text evidence="6">The sequence shown here is derived from an EMBL/GenBank/DDBJ whole genome shotgun (WGS) entry which is preliminary data.</text>
</comment>
<gene>
    <name evidence="6" type="ORF">V9T40_010097</name>
</gene>
<feature type="compositionally biased region" description="Low complexity" evidence="4">
    <location>
        <begin position="1158"/>
        <end position="1167"/>
    </location>
</feature>
<dbReference type="PANTHER" id="PTHR46698">
    <property type="entry name" value="CROSSVEINLESS 2"/>
    <property type="match status" value="1"/>
</dbReference>
<dbReference type="PANTHER" id="PTHR46698:SF4">
    <property type="entry name" value="CROSSVEINLESS 2"/>
    <property type="match status" value="1"/>
</dbReference>
<dbReference type="EMBL" id="JBBCAQ010000017">
    <property type="protein sequence ID" value="KAK7597872.1"/>
    <property type="molecule type" value="Genomic_DNA"/>
</dbReference>
<reference evidence="6 7" key="1">
    <citation type="submission" date="2024-03" db="EMBL/GenBank/DDBJ databases">
        <title>Adaptation during the transition from Ophiocordyceps entomopathogen to insect associate is accompanied by gene loss and intensified selection.</title>
        <authorList>
            <person name="Ward C.M."/>
            <person name="Onetto C.A."/>
            <person name="Borneman A.R."/>
        </authorList>
    </citation>
    <scope>NUCLEOTIDE SEQUENCE [LARGE SCALE GENOMIC DNA]</scope>
    <source>
        <strain evidence="6">AWRI1</strain>
        <tissue evidence="6">Single Adult Female</tissue>
    </source>
</reference>